<evidence type="ECO:0000256" key="1">
    <source>
        <dbReference type="SAM" id="MobiDB-lite"/>
    </source>
</evidence>
<evidence type="ECO:0000313" key="3">
    <source>
        <dbReference type="Proteomes" id="UP000807115"/>
    </source>
</evidence>
<feature type="non-terminal residue" evidence="2">
    <location>
        <position position="1"/>
    </location>
</feature>
<dbReference type="EMBL" id="CM027684">
    <property type="protein sequence ID" value="KAG0530813.1"/>
    <property type="molecule type" value="Genomic_DNA"/>
</dbReference>
<reference evidence="2" key="2">
    <citation type="submission" date="2020-10" db="EMBL/GenBank/DDBJ databases">
        <authorList>
            <person name="Cooper E.A."/>
            <person name="Brenton Z.W."/>
            <person name="Flinn B.S."/>
            <person name="Jenkins J."/>
            <person name="Shu S."/>
            <person name="Flowers D."/>
            <person name="Luo F."/>
            <person name="Wang Y."/>
            <person name="Xia P."/>
            <person name="Barry K."/>
            <person name="Daum C."/>
            <person name="Lipzen A."/>
            <person name="Yoshinaga Y."/>
            <person name="Schmutz J."/>
            <person name="Saski C."/>
            <person name="Vermerris W."/>
            <person name="Kresovich S."/>
        </authorList>
    </citation>
    <scope>NUCLEOTIDE SEQUENCE</scope>
</reference>
<evidence type="ECO:0008006" key="4">
    <source>
        <dbReference type="Google" id="ProtNLM"/>
    </source>
</evidence>
<reference evidence="2" key="1">
    <citation type="journal article" date="2019" name="BMC Genomics">
        <title>A new reference genome for Sorghum bicolor reveals high levels of sequence similarity between sweet and grain genotypes: implications for the genetics of sugar metabolism.</title>
        <authorList>
            <person name="Cooper E.A."/>
            <person name="Brenton Z.W."/>
            <person name="Flinn B.S."/>
            <person name="Jenkins J."/>
            <person name="Shu S."/>
            <person name="Flowers D."/>
            <person name="Luo F."/>
            <person name="Wang Y."/>
            <person name="Xia P."/>
            <person name="Barry K."/>
            <person name="Daum C."/>
            <person name="Lipzen A."/>
            <person name="Yoshinaga Y."/>
            <person name="Schmutz J."/>
            <person name="Saski C."/>
            <person name="Vermerris W."/>
            <person name="Kresovich S."/>
        </authorList>
    </citation>
    <scope>NUCLEOTIDE SEQUENCE</scope>
</reference>
<dbReference type="AlphaFoldDB" id="A0A921QYZ2"/>
<dbReference type="PANTHER" id="PTHR33170">
    <property type="entry name" value="DUF4283 DOMAIN-CONTAINING PROTEIN-RELATED"/>
    <property type="match status" value="1"/>
</dbReference>
<dbReference type="Proteomes" id="UP000807115">
    <property type="component" value="Chromosome 5"/>
</dbReference>
<dbReference type="PANTHER" id="PTHR33170:SF2">
    <property type="entry name" value="OS12G0531500 PROTEIN"/>
    <property type="match status" value="1"/>
</dbReference>
<accession>A0A921QYZ2</accession>
<feature type="compositionally biased region" description="Acidic residues" evidence="1">
    <location>
        <begin position="216"/>
        <end position="225"/>
    </location>
</feature>
<feature type="compositionally biased region" description="Basic and acidic residues" evidence="1">
    <location>
        <begin position="196"/>
        <end position="215"/>
    </location>
</feature>
<organism evidence="2 3">
    <name type="scientific">Sorghum bicolor</name>
    <name type="common">Sorghum</name>
    <name type="synonym">Sorghum vulgare</name>
    <dbReference type="NCBI Taxonomy" id="4558"/>
    <lineage>
        <taxon>Eukaryota</taxon>
        <taxon>Viridiplantae</taxon>
        <taxon>Streptophyta</taxon>
        <taxon>Embryophyta</taxon>
        <taxon>Tracheophyta</taxon>
        <taxon>Spermatophyta</taxon>
        <taxon>Magnoliopsida</taxon>
        <taxon>Liliopsida</taxon>
        <taxon>Poales</taxon>
        <taxon>Poaceae</taxon>
        <taxon>PACMAD clade</taxon>
        <taxon>Panicoideae</taxon>
        <taxon>Andropogonodae</taxon>
        <taxon>Andropogoneae</taxon>
        <taxon>Sorghinae</taxon>
        <taxon>Sorghum</taxon>
    </lineage>
</organism>
<protein>
    <recommendedName>
        <fullName evidence="4">DUF4283 domain-containing protein</fullName>
    </recommendedName>
</protein>
<evidence type="ECO:0000313" key="2">
    <source>
        <dbReference type="EMBL" id="KAG0530813.1"/>
    </source>
</evidence>
<name>A0A921QYZ2_SORBI</name>
<feature type="compositionally biased region" description="Basic and acidic residues" evidence="1">
    <location>
        <begin position="226"/>
        <end position="235"/>
    </location>
</feature>
<sequence>HLDVLIGASVCIRVSECTCTCCRDRDVLLCNSQKKFKLWTGFDNCGVFSIEEGEMDEETILRYLRELFDENWPWQLKRMDGVINKISYFYLEKGTMMGSLKVWNGNIESVSSLTEVWVQVRGIPPKWCDWVTFRQVASTIGKLMEVDWQSLFASFFAMVRIKVKCKDPVKVPLKRVMEMQDELFVFSFKTEGFDQIPEKTGKDGDDGGDGGGDRDTDLDEDDLLSDEEKEKEGDQWRSYTTRNGALHDKSMPSGSKTGIATNGEDIEHSCINLLKAMEIEDKEEEWIDDTGETFEPEEESLNLPAEWLYGNTDDFGQLECPLPNQVNTDGNANRSDIQLTDTNPEAVVQGKAGKVVNTKPRKRGWGPLIPERKSKRVPLDGRTVLEKAQDIKERTTWKLRKRKK</sequence>
<feature type="region of interest" description="Disordered" evidence="1">
    <location>
        <begin position="195"/>
        <end position="262"/>
    </location>
</feature>
<gene>
    <name evidence="2" type="ORF">BDA96_05G219200</name>
</gene>
<proteinExistence type="predicted"/>
<comment type="caution">
    <text evidence="2">The sequence shown here is derived from an EMBL/GenBank/DDBJ whole genome shotgun (WGS) entry which is preliminary data.</text>
</comment>